<evidence type="ECO:0000313" key="4">
    <source>
        <dbReference type="EMBL" id="PZW31909.1"/>
    </source>
</evidence>
<dbReference type="PANTHER" id="PTHR43591">
    <property type="entry name" value="METHYLTRANSFERASE"/>
    <property type="match status" value="1"/>
</dbReference>
<dbReference type="Proteomes" id="UP000248806">
    <property type="component" value="Unassembled WGS sequence"/>
</dbReference>
<reference evidence="4 5" key="1">
    <citation type="submission" date="2018-06" db="EMBL/GenBank/DDBJ databases">
        <title>Genomic Encyclopedia of Archaeal and Bacterial Type Strains, Phase II (KMG-II): from individual species to whole genera.</title>
        <authorList>
            <person name="Goeker M."/>
        </authorList>
    </citation>
    <scope>NUCLEOTIDE SEQUENCE [LARGE SCALE GENOMIC DNA]</scope>
    <source>
        <strain evidence="4 5">ATCC BAA-1881</strain>
    </source>
</reference>
<keyword evidence="2" id="KW-0808">Transferase</keyword>
<dbReference type="CDD" id="cd02440">
    <property type="entry name" value="AdoMet_MTases"/>
    <property type="match status" value="1"/>
</dbReference>
<organism evidence="4 5">
    <name type="scientific">Thermosporothrix hazakensis</name>
    <dbReference type="NCBI Taxonomy" id="644383"/>
    <lineage>
        <taxon>Bacteria</taxon>
        <taxon>Bacillati</taxon>
        <taxon>Chloroflexota</taxon>
        <taxon>Ktedonobacteria</taxon>
        <taxon>Ktedonobacterales</taxon>
        <taxon>Thermosporotrichaceae</taxon>
        <taxon>Thermosporothrix</taxon>
    </lineage>
</organism>
<keyword evidence="3" id="KW-0949">S-adenosyl-L-methionine</keyword>
<dbReference type="InterPro" id="IPR004033">
    <property type="entry name" value="UbiE/COQ5_MeTrFase"/>
</dbReference>
<comment type="caution">
    <text evidence="4">The sequence shown here is derived from an EMBL/GenBank/DDBJ whole genome shotgun (WGS) entry which is preliminary data.</text>
</comment>
<name>A0A326UCB3_THEHA</name>
<dbReference type="SUPFAM" id="SSF53335">
    <property type="entry name" value="S-adenosyl-L-methionine-dependent methyltransferases"/>
    <property type="match status" value="1"/>
</dbReference>
<proteinExistence type="predicted"/>
<gene>
    <name evidence="4" type="ORF">EI42_01934</name>
</gene>
<accession>A0A326UCB3</accession>
<keyword evidence="1 4" id="KW-0489">Methyltransferase</keyword>
<evidence type="ECO:0000256" key="3">
    <source>
        <dbReference type="ARBA" id="ARBA00022691"/>
    </source>
</evidence>
<dbReference type="AlphaFoldDB" id="A0A326UCB3"/>
<dbReference type="RefSeq" id="WP_170142504.1">
    <property type="nucleotide sequence ID" value="NZ_BIFX01000001.1"/>
</dbReference>
<dbReference type="PROSITE" id="PS51608">
    <property type="entry name" value="SAM_MT_UBIE"/>
    <property type="match status" value="1"/>
</dbReference>
<evidence type="ECO:0000256" key="1">
    <source>
        <dbReference type="ARBA" id="ARBA00022603"/>
    </source>
</evidence>
<evidence type="ECO:0000313" key="5">
    <source>
        <dbReference type="Proteomes" id="UP000248806"/>
    </source>
</evidence>
<keyword evidence="4" id="KW-0830">Ubiquinone</keyword>
<sequence>MSDTQKVPMEQHIAEIWTSTKMAEHWQRGAEQRKQVMAAATERLIDLAALQPGDHVLDIAAGTGDQGRLAAKRVGPTGLVLITDISAQMLAIAARLAEQEGLSAVQTRVMNAEQLELEENSFDAVICRHGLEAVPRLQQALGEIRRVLKPGKRFVVMTWSLPERNPLIHFFAKSSVQFAQKRSSSVPTPFAFSERSVLEREFREAGFQEAFTEVLPLCFRYPSLEAFLQSSQGEMRPGPKKSAEELQQRLEEMRSIFESYEGPNGLEIPGEALLGVAVK</sequence>
<dbReference type="EMBL" id="QKUF01000005">
    <property type="protein sequence ID" value="PZW31909.1"/>
    <property type="molecule type" value="Genomic_DNA"/>
</dbReference>
<dbReference type="InterPro" id="IPR029063">
    <property type="entry name" value="SAM-dependent_MTases_sf"/>
</dbReference>
<evidence type="ECO:0000256" key="2">
    <source>
        <dbReference type="ARBA" id="ARBA00022679"/>
    </source>
</evidence>
<dbReference type="Gene3D" id="3.40.50.150">
    <property type="entry name" value="Vaccinia Virus protein VP39"/>
    <property type="match status" value="1"/>
</dbReference>
<dbReference type="GO" id="GO:0008168">
    <property type="term" value="F:methyltransferase activity"/>
    <property type="evidence" value="ECO:0007669"/>
    <property type="project" value="UniProtKB-KW"/>
</dbReference>
<dbReference type="GO" id="GO:0032259">
    <property type="term" value="P:methylation"/>
    <property type="evidence" value="ECO:0007669"/>
    <property type="project" value="UniProtKB-KW"/>
</dbReference>
<protein>
    <submittedName>
        <fullName evidence="4">Ubiquinone/menaquinone biosynthesis C-methylase UbiE</fullName>
    </submittedName>
</protein>
<dbReference type="Pfam" id="PF01209">
    <property type="entry name" value="Ubie_methyltran"/>
    <property type="match status" value="1"/>
</dbReference>
<dbReference type="PANTHER" id="PTHR43591:SF24">
    <property type="entry name" value="2-METHOXY-6-POLYPRENYL-1,4-BENZOQUINOL METHYLASE, MITOCHONDRIAL"/>
    <property type="match status" value="1"/>
</dbReference>
<keyword evidence="5" id="KW-1185">Reference proteome</keyword>